<reference evidence="1" key="1">
    <citation type="submission" date="2019-04" db="EMBL/GenBank/DDBJ databases">
        <authorList>
            <person name="Brambilla D."/>
        </authorList>
    </citation>
    <scope>NUCLEOTIDE SEQUENCE</scope>
    <source>
        <strain evidence="1">BAL1</strain>
    </source>
</reference>
<dbReference type="AlphaFoldDB" id="A0A486XWA0"/>
<evidence type="ECO:0000313" key="1">
    <source>
        <dbReference type="EMBL" id="VHO06020.1"/>
    </source>
</evidence>
<dbReference type="EMBL" id="CAAJGR010000020">
    <property type="protein sequence ID" value="VHO06020.1"/>
    <property type="molecule type" value="Genomic_DNA"/>
</dbReference>
<organism evidence="1">
    <name type="scientific">Rheinheimera sp. BAL341</name>
    <dbReference type="NCBI Taxonomy" id="1708203"/>
    <lineage>
        <taxon>Bacteria</taxon>
        <taxon>Pseudomonadati</taxon>
        <taxon>Pseudomonadota</taxon>
        <taxon>Gammaproteobacteria</taxon>
        <taxon>Chromatiales</taxon>
        <taxon>Chromatiaceae</taxon>
        <taxon>Rheinheimera</taxon>
    </lineage>
</organism>
<sequence>MNVPAIELVLANTNATVVRQKLPRTTYGSKDAIIQIIRDAVDIEESIRNIYAFALEGKPEACHDSYLAFLVEYTNDHYDLFDDSEMNMGNQAREYEVISIVHHMSLLAHSNHLLYAVKRLPYQLRDLPPLQAACFIKSQLFKPLLPNWQVFLSTFSKDQKLLPKSVYEAERWEPLYEGAKNALRNITVRSVNQFIANVSDYEYLNLGLVTGNNLRVFISAKGTECQVCFVPTDDAFAVYLQIRERLPEFVYENCLPESVLRSRGQRMLSFNKIELIPASPESLRWVFWEYPNPD</sequence>
<gene>
    <name evidence="1" type="ORF">BAL341_3089</name>
</gene>
<name>A0A486XWA0_9GAMM</name>
<proteinExistence type="predicted"/>
<protein>
    <submittedName>
        <fullName evidence="1">Uncharacterized protein</fullName>
    </submittedName>
</protein>
<accession>A0A486XWA0</accession>